<evidence type="ECO:0000256" key="2">
    <source>
        <dbReference type="SAM" id="SignalP"/>
    </source>
</evidence>
<keyword evidence="4" id="KW-1185">Reference proteome</keyword>
<reference evidence="3 4" key="1">
    <citation type="submission" date="2024-11" db="EMBL/GenBank/DDBJ databases">
        <title>Adaptive evolution of stress response genes in parasites aligns with host niche diversity.</title>
        <authorList>
            <person name="Hahn C."/>
            <person name="Resl P."/>
        </authorList>
    </citation>
    <scope>NUCLEOTIDE SEQUENCE [LARGE SCALE GENOMIC DNA]</scope>
    <source>
        <strain evidence="3">EGGRZ-B1_66</strain>
        <tissue evidence="3">Body</tissue>
    </source>
</reference>
<dbReference type="Proteomes" id="UP001626550">
    <property type="component" value="Unassembled WGS sequence"/>
</dbReference>
<keyword evidence="2" id="KW-0732">Signal</keyword>
<evidence type="ECO:0000313" key="4">
    <source>
        <dbReference type="Proteomes" id="UP001626550"/>
    </source>
</evidence>
<proteinExistence type="predicted"/>
<gene>
    <name evidence="3" type="ORF">Ciccas_007401</name>
</gene>
<feature type="transmembrane region" description="Helical" evidence="1">
    <location>
        <begin position="41"/>
        <end position="61"/>
    </location>
</feature>
<keyword evidence="1" id="KW-0812">Transmembrane</keyword>
<comment type="caution">
    <text evidence="3">The sequence shown here is derived from an EMBL/GenBank/DDBJ whole genome shotgun (WGS) entry which is preliminary data.</text>
</comment>
<evidence type="ECO:0000256" key="1">
    <source>
        <dbReference type="SAM" id="Phobius"/>
    </source>
</evidence>
<dbReference type="EMBL" id="JBJKFK010001131">
    <property type="protein sequence ID" value="KAL3313988.1"/>
    <property type="molecule type" value="Genomic_DNA"/>
</dbReference>
<sequence length="116" mass="12787">MLALGSVLIFVLQIAASSTVLSPLLVAKAVPMSELNKGLSIQLFMIGLGYLIGMPIANTIYKGTDSYVWAYAYASMLQVLAGVLYAVASIMYYCKDDQKRLRKALLHQVQRINIRD</sequence>
<keyword evidence="1" id="KW-1133">Transmembrane helix</keyword>
<evidence type="ECO:0000313" key="3">
    <source>
        <dbReference type="EMBL" id="KAL3313988.1"/>
    </source>
</evidence>
<feature type="signal peptide" evidence="2">
    <location>
        <begin position="1"/>
        <end position="17"/>
    </location>
</feature>
<organism evidence="3 4">
    <name type="scientific">Cichlidogyrus casuarinus</name>
    <dbReference type="NCBI Taxonomy" id="1844966"/>
    <lineage>
        <taxon>Eukaryota</taxon>
        <taxon>Metazoa</taxon>
        <taxon>Spiralia</taxon>
        <taxon>Lophotrochozoa</taxon>
        <taxon>Platyhelminthes</taxon>
        <taxon>Monogenea</taxon>
        <taxon>Monopisthocotylea</taxon>
        <taxon>Dactylogyridea</taxon>
        <taxon>Ancyrocephalidae</taxon>
        <taxon>Cichlidogyrus</taxon>
    </lineage>
</organism>
<keyword evidence="1" id="KW-0472">Membrane</keyword>
<name>A0ABD2Q2Z8_9PLAT</name>
<dbReference type="SUPFAM" id="SSF103473">
    <property type="entry name" value="MFS general substrate transporter"/>
    <property type="match status" value="1"/>
</dbReference>
<protein>
    <submittedName>
        <fullName evidence="3">Uncharacterized protein</fullName>
    </submittedName>
</protein>
<feature type="chain" id="PRO_5044826573" evidence="2">
    <location>
        <begin position="18"/>
        <end position="116"/>
    </location>
</feature>
<accession>A0ABD2Q2Z8</accession>
<dbReference type="InterPro" id="IPR036259">
    <property type="entry name" value="MFS_trans_sf"/>
</dbReference>
<feature type="transmembrane region" description="Helical" evidence="1">
    <location>
        <begin position="68"/>
        <end position="93"/>
    </location>
</feature>
<dbReference type="AlphaFoldDB" id="A0ABD2Q2Z8"/>
<dbReference type="Gene3D" id="1.20.1250.20">
    <property type="entry name" value="MFS general substrate transporter like domains"/>
    <property type="match status" value="1"/>
</dbReference>